<feature type="transmembrane region" description="Helical" evidence="1">
    <location>
        <begin position="262"/>
        <end position="281"/>
    </location>
</feature>
<feature type="transmembrane region" description="Helical" evidence="1">
    <location>
        <begin position="287"/>
        <end position="305"/>
    </location>
</feature>
<reference evidence="3 4" key="1">
    <citation type="journal article" date="2017" name="Int. J. Syst. Evol. Microbiol.">
        <title>Gemmobacter straminiformis sp. nov., isolated from an artificial fountain.</title>
        <authorList>
            <person name="Kang J.Y."/>
            <person name="Kim M.J."/>
            <person name="Chun J."/>
            <person name="Son K.P."/>
            <person name="Jahng K.Y."/>
        </authorList>
    </citation>
    <scope>NUCLEOTIDE SEQUENCE [LARGE SCALE GENOMIC DNA]</scope>
    <source>
        <strain evidence="3 4">CAM-8</strain>
    </source>
</reference>
<dbReference type="RefSeq" id="WP_185797440.1">
    <property type="nucleotide sequence ID" value="NZ_JACLQD010000002.1"/>
</dbReference>
<feature type="transmembrane region" description="Helical" evidence="1">
    <location>
        <begin position="131"/>
        <end position="149"/>
    </location>
</feature>
<gene>
    <name evidence="3" type="ORF">H7F16_10170</name>
</gene>
<comment type="caution">
    <text evidence="3">The sequence shown here is derived from an EMBL/GenBank/DDBJ whole genome shotgun (WGS) entry which is preliminary data.</text>
</comment>
<dbReference type="Proteomes" id="UP000555411">
    <property type="component" value="Unassembled WGS sequence"/>
</dbReference>
<evidence type="ECO:0000313" key="3">
    <source>
        <dbReference type="EMBL" id="MBC2835869.1"/>
    </source>
</evidence>
<keyword evidence="1" id="KW-0472">Membrane</keyword>
<dbReference type="InterPro" id="IPR037185">
    <property type="entry name" value="EmrE-like"/>
</dbReference>
<dbReference type="AlphaFoldDB" id="A0A842I8B1"/>
<name>A0A842I8B1_9RHOB</name>
<feature type="transmembrane region" description="Helical" evidence="1">
    <location>
        <begin position="42"/>
        <end position="61"/>
    </location>
</feature>
<feature type="domain" description="EamA" evidence="2">
    <location>
        <begin position="14"/>
        <end position="146"/>
    </location>
</feature>
<dbReference type="PANTHER" id="PTHR22911:SF103">
    <property type="entry name" value="BLR2811 PROTEIN"/>
    <property type="match status" value="1"/>
</dbReference>
<keyword evidence="4" id="KW-1185">Reference proteome</keyword>
<dbReference type="Gene3D" id="1.10.3730.20">
    <property type="match status" value="1"/>
</dbReference>
<organism evidence="3 4">
    <name type="scientific">Paragemmobacter straminiformis</name>
    <dbReference type="NCBI Taxonomy" id="2045119"/>
    <lineage>
        <taxon>Bacteria</taxon>
        <taxon>Pseudomonadati</taxon>
        <taxon>Pseudomonadota</taxon>
        <taxon>Alphaproteobacteria</taxon>
        <taxon>Rhodobacterales</taxon>
        <taxon>Paracoccaceae</taxon>
        <taxon>Paragemmobacter</taxon>
    </lineage>
</organism>
<sequence length="315" mass="34015">MTALSPPIRRESAKGVAFLVAGVAVFSMQDLILKLLSGEYPLHQAMVLRSLTAIPFLLALVHYEAGLKSLFTPGTLAMIRRGVIMFLAYTCYYIALPALPMATTVALYFSAPLFITMLSVLMLGEHVGPRRWLALVAGFVGVVIMVRPTGAVFEWAALLPVFSGFAYALSMISARRLGTTESAAALAFWGNAVFLAAALVLSAILGTGSYGTEVHPSLAFLLRGWAMPTAFDLMLMMSCGVIAAVGLTLLTQAYRIAEASVVTPFEYTGMIWSVIYGWVFWRQWPDLTAWGGISIIIGAGLYVLWRENAANSQPG</sequence>
<dbReference type="Pfam" id="PF00892">
    <property type="entry name" value="EamA"/>
    <property type="match status" value="1"/>
</dbReference>
<evidence type="ECO:0000313" key="4">
    <source>
        <dbReference type="Proteomes" id="UP000555411"/>
    </source>
</evidence>
<dbReference type="InterPro" id="IPR000620">
    <property type="entry name" value="EamA_dom"/>
</dbReference>
<dbReference type="EMBL" id="JACLQD010000002">
    <property type="protein sequence ID" value="MBC2835869.1"/>
    <property type="molecule type" value="Genomic_DNA"/>
</dbReference>
<keyword evidence="1" id="KW-1133">Transmembrane helix</keyword>
<dbReference type="PANTHER" id="PTHR22911">
    <property type="entry name" value="ACYL-MALONYL CONDENSING ENZYME-RELATED"/>
    <property type="match status" value="1"/>
</dbReference>
<dbReference type="SUPFAM" id="SSF103481">
    <property type="entry name" value="Multidrug resistance efflux transporter EmrE"/>
    <property type="match status" value="2"/>
</dbReference>
<protein>
    <submittedName>
        <fullName evidence="3">EamA family transporter</fullName>
    </submittedName>
</protein>
<evidence type="ECO:0000256" key="1">
    <source>
        <dbReference type="SAM" id="Phobius"/>
    </source>
</evidence>
<accession>A0A842I8B1</accession>
<feature type="transmembrane region" description="Helical" evidence="1">
    <location>
        <begin position="225"/>
        <end position="250"/>
    </location>
</feature>
<feature type="transmembrane region" description="Helical" evidence="1">
    <location>
        <begin position="155"/>
        <end position="174"/>
    </location>
</feature>
<dbReference type="GO" id="GO:0016020">
    <property type="term" value="C:membrane"/>
    <property type="evidence" value="ECO:0007669"/>
    <property type="project" value="InterPro"/>
</dbReference>
<proteinExistence type="predicted"/>
<feature type="transmembrane region" description="Helical" evidence="1">
    <location>
        <begin position="105"/>
        <end position="124"/>
    </location>
</feature>
<feature type="transmembrane region" description="Helical" evidence="1">
    <location>
        <begin position="186"/>
        <end position="205"/>
    </location>
</feature>
<evidence type="ECO:0000259" key="2">
    <source>
        <dbReference type="Pfam" id="PF00892"/>
    </source>
</evidence>
<feature type="transmembrane region" description="Helical" evidence="1">
    <location>
        <begin position="16"/>
        <end position="36"/>
    </location>
</feature>
<feature type="transmembrane region" description="Helical" evidence="1">
    <location>
        <begin position="82"/>
        <end position="99"/>
    </location>
</feature>
<keyword evidence="1" id="KW-0812">Transmembrane</keyword>